<dbReference type="PANTHER" id="PTHR32089:SF112">
    <property type="entry name" value="LYSOZYME-LIKE PROTEIN-RELATED"/>
    <property type="match status" value="1"/>
</dbReference>
<evidence type="ECO:0000256" key="7">
    <source>
        <dbReference type="ARBA" id="ARBA00023224"/>
    </source>
</evidence>
<dbReference type="OrthoDB" id="9808588at2"/>
<feature type="domain" description="Methyl-accepting transducer" evidence="10">
    <location>
        <begin position="183"/>
        <end position="402"/>
    </location>
</feature>
<proteinExistence type="predicted"/>
<keyword evidence="12" id="KW-1185">Reference proteome</keyword>
<protein>
    <submittedName>
        <fullName evidence="11">Chemotaxis protein</fullName>
    </submittedName>
</protein>
<comment type="caution">
    <text evidence="11">The sequence shown here is derived from an EMBL/GenBank/DDBJ whole genome shotgun (WGS) entry which is preliminary data.</text>
</comment>
<dbReference type="PANTHER" id="PTHR32089">
    <property type="entry name" value="METHYL-ACCEPTING CHEMOTAXIS PROTEIN MCPB"/>
    <property type="match status" value="1"/>
</dbReference>
<dbReference type="GO" id="GO:0006935">
    <property type="term" value="P:chemotaxis"/>
    <property type="evidence" value="ECO:0007669"/>
    <property type="project" value="UniProtKB-ARBA"/>
</dbReference>
<evidence type="ECO:0000256" key="6">
    <source>
        <dbReference type="ARBA" id="ARBA00023136"/>
    </source>
</evidence>
<evidence type="ECO:0000256" key="2">
    <source>
        <dbReference type="ARBA" id="ARBA00022475"/>
    </source>
</evidence>
<accession>A0A2T5PAT6</accession>
<dbReference type="Pfam" id="PF13682">
    <property type="entry name" value="CZB"/>
    <property type="match status" value="1"/>
</dbReference>
<sequence length="500" mass="54518">MSFSSPQARGVSAGHPFLSSLIRLLGVAMVLVSLTGAVLVMILYQGSWLWLAQPLLIAALSFVLLHRLERVVLTLETIFETMRQANAGIFCRRITNTQRLGEVGMVAWEVNDFLDKVESYFKEVDTCFSNAAHGNYARPALVSGQPGMLKKSLLNINRSIDMMSRNAELVAANELHSALHSLNIHNLIRNLRDTQEDLMQIGERMGRVENIANDTGNAAQESQVAVLRMVDALDDISRTINQVTEVVNQLGSDSARVQGSLSIITEIADQTNLLALNAAIEAARAGDQGRGFAVVADEVKALSRRTKEAAIEVTDTINGFSARVRETVLQAETSNRLASQVGEVVTGFRARFDTFSSGAGQTMEAVATAKDQAFNALIKVDHIVFKQNGYISLDTSAAQEESLRAVAAGPRECRLGQWYYHGEGAQCFGHTAGFSALESPHLRIHEAVQQAVALREVDWVKQPQAKAQIVEAMARAEKQSYQLLSHLDAMLAEKHAGHAG</sequence>
<keyword evidence="6 9" id="KW-0472">Membrane</keyword>
<keyword evidence="2" id="KW-1003">Cell membrane</keyword>
<organism evidence="11 12">
    <name type="scientific">Pseudomonas mangrovi</name>
    <dbReference type="NCBI Taxonomy" id="2161748"/>
    <lineage>
        <taxon>Bacteria</taxon>
        <taxon>Pseudomonadati</taxon>
        <taxon>Pseudomonadota</taxon>
        <taxon>Gammaproteobacteria</taxon>
        <taxon>Pseudomonadales</taxon>
        <taxon>Pseudomonadaceae</taxon>
        <taxon>Pseudomonas</taxon>
    </lineage>
</organism>
<dbReference type="InterPro" id="IPR025991">
    <property type="entry name" value="Chemoreceptor_zinc-bind_dom"/>
</dbReference>
<dbReference type="Gene3D" id="1.10.287.950">
    <property type="entry name" value="Methyl-accepting chemotaxis protein"/>
    <property type="match status" value="1"/>
</dbReference>
<dbReference type="Pfam" id="PF00015">
    <property type="entry name" value="MCPsignal"/>
    <property type="match status" value="1"/>
</dbReference>
<gene>
    <name evidence="11" type="ORF">DBO85_08115</name>
</gene>
<dbReference type="GO" id="GO:0007165">
    <property type="term" value="P:signal transduction"/>
    <property type="evidence" value="ECO:0007669"/>
    <property type="project" value="UniProtKB-KW"/>
</dbReference>
<evidence type="ECO:0000256" key="3">
    <source>
        <dbReference type="ARBA" id="ARBA00022481"/>
    </source>
</evidence>
<evidence type="ECO:0000256" key="8">
    <source>
        <dbReference type="PROSITE-ProRule" id="PRU00284"/>
    </source>
</evidence>
<dbReference type="Proteomes" id="UP000244064">
    <property type="component" value="Unassembled WGS sequence"/>
</dbReference>
<keyword evidence="5 9" id="KW-1133">Transmembrane helix</keyword>
<name>A0A2T5PAT6_9PSED</name>
<evidence type="ECO:0000259" key="10">
    <source>
        <dbReference type="PROSITE" id="PS50111"/>
    </source>
</evidence>
<keyword evidence="3" id="KW-0488">Methylation</keyword>
<dbReference type="SMART" id="SM00283">
    <property type="entry name" value="MA"/>
    <property type="match status" value="1"/>
</dbReference>
<dbReference type="InterPro" id="IPR004089">
    <property type="entry name" value="MCPsignal_dom"/>
</dbReference>
<dbReference type="EMBL" id="QASN01000014">
    <property type="protein sequence ID" value="PTU74858.1"/>
    <property type="molecule type" value="Genomic_DNA"/>
</dbReference>
<dbReference type="PROSITE" id="PS50111">
    <property type="entry name" value="CHEMOTAXIS_TRANSDUC_2"/>
    <property type="match status" value="1"/>
</dbReference>
<dbReference type="GO" id="GO:0005886">
    <property type="term" value="C:plasma membrane"/>
    <property type="evidence" value="ECO:0007669"/>
    <property type="project" value="UniProtKB-SubCell"/>
</dbReference>
<evidence type="ECO:0000256" key="9">
    <source>
        <dbReference type="SAM" id="Phobius"/>
    </source>
</evidence>
<evidence type="ECO:0000313" key="12">
    <source>
        <dbReference type="Proteomes" id="UP000244064"/>
    </source>
</evidence>
<comment type="subcellular location">
    <subcellularLocation>
        <location evidence="1">Cell membrane</location>
    </subcellularLocation>
</comment>
<dbReference type="SUPFAM" id="SSF58104">
    <property type="entry name" value="Methyl-accepting chemotaxis protein (MCP) signaling domain"/>
    <property type="match status" value="1"/>
</dbReference>
<evidence type="ECO:0000256" key="5">
    <source>
        <dbReference type="ARBA" id="ARBA00022989"/>
    </source>
</evidence>
<evidence type="ECO:0000313" key="11">
    <source>
        <dbReference type="EMBL" id="PTU74858.1"/>
    </source>
</evidence>
<reference evidence="11 12" key="1">
    <citation type="submission" date="2018-04" db="EMBL/GenBank/DDBJ databases">
        <title>Pseudomonas sp. nov., isolated from mangrove soil.</title>
        <authorList>
            <person name="Chen C."/>
        </authorList>
    </citation>
    <scope>NUCLEOTIDE SEQUENCE [LARGE SCALE GENOMIC DNA]</scope>
    <source>
        <strain evidence="11 12">TC-11</strain>
    </source>
</reference>
<keyword evidence="7 8" id="KW-0807">Transducer</keyword>
<evidence type="ECO:0000256" key="1">
    <source>
        <dbReference type="ARBA" id="ARBA00004236"/>
    </source>
</evidence>
<feature type="transmembrane region" description="Helical" evidence="9">
    <location>
        <begin position="21"/>
        <end position="42"/>
    </location>
</feature>
<keyword evidence="4 9" id="KW-0812">Transmembrane</keyword>
<dbReference type="AlphaFoldDB" id="A0A2T5PAT6"/>
<evidence type="ECO:0000256" key="4">
    <source>
        <dbReference type="ARBA" id="ARBA00022692"/>
    </source>
</evidence>
<feature type="transmembrane region" description="Helical" evidence="9">
    <location>
        <begin position="48"/>
        <end position="65"/>
    </location>
</feature>